<feature type="compositionally biased region" description="Basic and acidic residues" evidence="4">
    <location>
        <begin position="295"/>
        <end position="310"/>
    </location>
</feature>
<dbReference type="GO" id="GO:0050861">
    <property type="term" value="P:positive regulation of B cell receptor signaling pathway"/>
    <property type="evidence" value="ECO:0007669"/>
    <property type="project" value="TreeGrafter"/>
</dbReference>
<evidence type="ECO:0000313" key="7">
    <source>
        <dbReference type="EMBL" id="KAE8285888.1"/>
    </source>
</evidence>
<accession>A0A6G0I2Y3</accession>
<dbReference type="Pfam" id="PF00017">
    <property type="entry name" value="SH2"/>
    <property type="match status" value="1"/>
</dbReference>
<feature type="domain" description="PH" evidence="6">
    <location>
        <begin position="19"/>
        <end position="116"/>
    </location>
</feature>
<dbReference type="SUPFAM" id="SSF50729">
    <property type="entry name" value="PH domain-like"/>
    <property type="match status" value="1"/>
</dbReference>
<dbReference type="InterPro" id="IPR039111">
    <property type="entry name" value="STAP1/STAP2"/>
</dbReference>
<name>A0A6G0I2Y3_LARCR</name>
<dbReference type="PROSITE" id="PS50001">
    <property type="entry name" value="SH2"/>
    <property type="match status" value="1"/>
</dbReference>
<dbReference type="AlphaFoldDB" id="A0A6G0I2Y3"/>
<dbReference type="PANTHER" id="PTHR16186">
    <property type="entry name" value="SIGNAL-TRANSDUCING ADAPTOR PROTEIN-RELATED"/>
    <property type="match status" value="1"/>
</dbReference>
<dbReference type="InterPro" id="IPR011993">
    <property type="entry name" value="PH-like_dom_sf"/>
</dbReference>
<evidence type="ECO:0000259" key="5">
    <source>
        <dbReference type="PROSITE" id="PS50001"/>
    </source>
</evidence>
<evidence type="ECO:0000256" key="4">
    <source>
        <dbReference type="SAM" id="MobiDB-lite"/>
    </source>
</evidence>
<sequence length="352" mass="40117">MTSHPRVVYKRRETITELPLYYSGELLKKHNKDKEFKKYYAELRGASLFLYKDKTQDTYTEKLDLEKLKSMELNAPYEKKAPTIFTLKLHKEEVQLKMDNPDTGEEWRGYILTVIHHSYGLQGHPHPIPSRDNVAKTPEVPACLLNVTRQEAEQMLEANPEYGSMILRPSTLANNYALTLRQMKSSGPVMKNFRVTSTSSGFVIELDTPVTVASLNDVLQYFTEKTEYRLFPYMSSKPYDTHIDLSPPPKCISLTSPTPKTVPKAQVSPMLQSKTKEKPLPCPTKAVENEYVLPDEQKPGDHKQKKVHFDGELREAIKLRRGTIDSDSEVEEAGTSYKNTTSKKKAGWASTV</sequence>
<feature type="domain" description="SH2" evidence="5">
    <location>
        <begin position="146"/>
        <end position="239"/>
    </location>
</feature>
<proteinExistence type="predicted"/>
<protein>
    <submittedName>
        <fullName evidence="7">Signal-transducing adaptor protein 1</fullName>
    </submittedName>
</protein>
<dbReference type="GO" id="GO:0019901">
    <property type="term" value="F:protein kinase binding"/>
    <property type="evidence" value="ECO:0007669"/>
    <property type="project" value="TreeGrafter"/>
</dbReference>
<dbReference type="SMART" id="SM00233">
    <property type="entry name" value="PH"/>
    <property type="match status" value="1"/>
</dbReference>
<dbReference type="Gene3D" id="3.30.505.10">
    <property type="entry name" value="SH2 domain"/>
    <property type="match status" value="1"/>
</dbReference>
<dbReference type="InterPro" id="IPR001849">
    <property type="entry name" value="PH_domain"/>
</dbReference>
<keyword evidence="1" id="KW-0597">Phosphoprotein</keyword>
<dbReference type="EMBL" id="REGW02000015">
    <property type="protein sequence ID" value="KAE8285888.1"/>
    <property type="molecule type" value="Genomic_DNA"/>
</dbReference>
<evidence type="ECO:0000259" key="6">
    <source>
        <dbReference type="PROSITE" id="PS50003"/>
    </source>
</evidence>
<dbReference type="PROSITE" id="PS50003">
    <property type="entry name" value="PH_DOMAIN"/>
    <property type="match status" value="1"/>
</dbReference>
<dbReference type="Proteomes" id="UP000424527">
    <property type="component" value="Unassembled WGS sequence"/>
</dbReference>
<dbReference type="GO" id="GO:0035591">
    <property type="term" value="F:signaling adaptor activity"/>
    <property type="evidence" value="ECO:0007669"/>
    <property type="project" value="InterPro"/>
</dbReference>
<dbReference type="SUPFAM" id="SSF55550">
    <property type="entry name" value="SH2 domain"/>
    <property type="match status" value="1"/>
</dbReference>
<dbReference type="Gene3D" id="2.30.29.30">
    <property type="entry name" value="Pleckstrin-homology domain (PH domain)/Phosphotyrosine-binding domain (PTB)"/>
    <property type="match status" value="1"/>
</dbReference>
<evidence type="ECO:0000256" key="2">
    <source>
        <dbReference type="ARBA" id="ARBA00022999"/>
    </source>
</evidence>
<organism evidence="7 8">
    <name type="scientific">Larimichthys crocea</name>
    <name type="common">Large yellow croaker</name>
    <name type="synonym">Pseudosciaena crocea</name>
    <dbReference type="NCBI Taxonomy" id="215358"/>
    <lineage>
        <taxon>Eukaryota</taxon>
        <taxon>Metazoa</taxon>
        <taxon>Chordata</taxon>
        <taxon>Craniata</taxon>
        <taxon>Vertebrata</taxon>
        <taxon>Euteleostomi</taxon>
        <taxon>Actinopterygii</taxon>
        <taxon>Neopterygii</taxon>
        <taxon>Teleostei</taxon>
        <taxon>Neoteleostei</taxon>
        <taxon>Acanthomorphata</taxon>
        <taxon>Eupercaria</taxon>
        <taxon>Sciaenidae</taxon>
        <taxon>Larimichthys</taxon>
    </lineage>
</organism>
<evidence type="ECO:0000313" key="8">
    <source>
        <dbReference type="Proteomes" id="UP000424527"/>
    </source>
</evidence>
<comment type="caution">
    <text evidence="7">The sequence shown here is derived from an EMBL/GenBank/DDBJ whole genome shotgun (WGS) entry which is preliminary data.</text>
</comment>
<evidence type="ECO:0000256" key="1">
    <source>
        <dbReference type="ARBA" id="ARBA00022553"/>
    </source>
</evidence>
<feature type="region of interest" description="Disordered" evidence="4">
    <location>
        <begin position="319"/>
        <end position="352"/>
    </location>
</feature>
<dbReference type="Pfam" id="PF00169">
    <property type="entry name" value="PH"/>
    <property type="match status" value="1"/>
</dbReference>
<feature type="region of interest" description="Disordered" evidence="4">
    <location>
        <begin position="291"/>
        <end position="310"/>
    </location>
</feature>
<keyword evidence="2 3" id="KW-0727">SH2 domain</keyword>
<dbReference type="InterPro" id="IPR036860">
    <property type="entry name" value="SH2_dom_sf"/>
</dbReference>
<dbReference type="InterPro" id="IPR000980">
    <property type="entry name" value="SH2"/>
</dbReference>
<reference evidence="7 8" key="1">
    <citation type="submission" date="2019-07" db="EMBL/GenBank/DDBJ databases">
        <title>Chromosome genome assembly for large yellow croaker.</title>
        <authorList>
            <person name="Xiao S."/>
        </authorList>
    </citation>
    <scope>NUCLEOTIDE SEQUENCE [LARGE SCALE GENOMIC DNA]</scope>
    <source>
        <strain evidence="7">JMULYC20181020</strain>
        <tissue evidence="7">Muscle</tissue>
    </source>
</reference>
<dbReference type="PANTHER" id="PTHR16186:SF10">
    <property type="entry name" value="SIGNAL-TRANSDUCING ADAPTOR PROTEIN 1"/>
    <property type="match status" value="1"/>
</dbReference>
<evidence type="ECO:0000256" key="3">
    <source>
        <dbReference type="PROSITE-ProRule" id="PRU00191"/>
    </source>
</evidence>
<dbReference type="GO" id="GO:0007169">
    <property type="term" value="P:cell surface receptor protein tyrosine kinase signaling pathway"/>
    <property type="evidence" value="ECO:0007669"/>
    <property type="project" value="TreeGrafter"/>
</dbReference>
<gene>
    <name evidence="7" type="ORF">D5F01_LYC15557</name>
</gene>
<keyword evidence="8" id="KW-1185">Reference proteome</keyword>